<organism evidence="1 2">
    <name type="scientific">Nephila pilipes</name>
    <name type="common">Giant wood spider</name>
    <name type="synonym">Nephila maculata</name>
    <dbReference type="NCBI Taxonomy" id="299642"/>
    <lineage>
        <taxon>Eukaryota</taxon>
        <taxon>Metazoa</taxon>
        <taxon>Ecdysozoa</taxon>
        <taxon>Arthropoda</taxon>
        <taxon>Chelicerata</taxon>
        <taxon>Arachnida</taxon>
        <taxon>Araneae</taxon>
        <taxon>Araneomorphae</taxon>
        <taxon>Entelegynae</taxon>
        <taxon>Araneoidea</taxon>
        <taxon>Nephilidae</taxon>
        <taxon>Nephila</taxon>
    </lineage>
</organism>
<keyword evidence="2" id="KW-1185">Reference proteome</keyword>
<sequence>MIIPKIFSEIFINRVRLSEITAQLSALNGNSVLINTTQKEDMLLLLSAILGCLASSSIASEGRILTERDLRRYLFADYDKLVRPVTDPHNAIVVYASITPIAIKSMKFRRASGTDAYFAIKRTLSCVYRLGQGFDLENGTHTTVHWKEEHVCWLGINSIISPKY</sequence>
<dbReference type="EMBL" id="BMAW01030474">
    <property type="protein sequence ID" value="GFU16574.1"/>
    <property type="molecule type" value="Genomic_DNA"/>
</dbReference>
<dbReference type="OrthoDB" id="5975154at2759"/>
<protein>
    <submittedName>
        <fullName evidence="1">Uncharacterized protein</fullName>
    </submittedName>
</protein>
<proteinExistence type="predicted"/>
<dbReference type="AlphaFoldDB" id="A0A8X6QFT3"/>
<comment type="caution">
    <text evidence="1">The sequence shown here is derived from an EMBL/GenBank/DDBJ whole genome shotgun (WGS) entry which is preliminary data.</text>
</comment>
<gene>
    <name evidence="1" type="ORF">NPIL_243351</name>
</gene>
<dbReference type="Proteomes" id="UP000887013">
    <property type="component" value="Unassembled WGS sequence"/>
</dbReference>
<accession>A0A8X6QFT3</accession>
<evidence type="ECO:0000313" key="1">
    <source>
        <dbReference type="EMBL" id="GFU16574.1"/>
    </source>
</evidence>
<reference evidence="1" key="1">
    <citation type="submission" date="2020-08" db="EMBL/GenBank/DDBJ databases">
        <title>Multicomponent nature underlies the extraordinary mechanical properties of spider dragline silk.</title>
        <authorList>
            <person name="Kono N."/>
            <person name="Nakamura H."/>
            <person name="Mori M."/>
            <person name="Yoshida Y."/>
            <person name="Ohtoshi R."/>
            <person name="Malay A.D."/>
            <person name="Moran D.A.P."/>
            <person name="Tomita M."/>
            <person name="Numata K."/>
            <person name="Arakawa K."/>
        </authorList>
    </citation>
    <scope>NUCLEOTIDE SEQUENCE</scope>
</reference>
<name>A0A8X6QFT3_NEPPI</name>
<evidence type="ECO:0000313" key="2">
    <source>
        <dbReference type="Proteomes" id="UP000887013"/>
    </source>
</evidence>